<gene>
    <name evidence="1" type="ORF">F4Y60_01820</name>
</gene>
<organism evidence="1">
    <name type="scientific">Boseongicola sp. SB0664_bin_43</name>
    <dbReference type="NCBI Taxonomy" id="2604844"/>
    <lineage>
        <taxon>Bacteria</taxon>
        <taxon>Pseudomonadati</taxon>
        <taxon>Pseudomonadota</taxon>
        <taxon>Alphaproteobacteria</taxon>
        <taxon>Rhodobacterales</taxon>
        <taxon>Paracoccaceae</taxon>
        <taxon>Boseongicola</taxon>
    </lineage>
</organism>
<evidence type="ECO:0000313" key="1">
    <source>
        <dbReference type="EMBL" id="MXY32831.1"/>
    </source>
</evidence>
<protein>
    <recommendedName>
        <fullName evidence="2">Thymidylate synthase</fullName>
    </recommendedName>
</protein>
<sequence>MYFNPMETSLTRTAVRAWVETAKALRDAHKSRLGGVIVHIQSPHVMSDGEIAVIRHVDRFLRAHEQYPVSTVANTIFPQSLDFGDGAEALAERYMKTFRRSMNSGWGRYFERFVAWPNPKGGKPINQLAIVIKMLSEARTGVFHTEKYELVVSDPARLMRNVRNRPCLSLVELKPEKDTNLLHIYATYRNHYYVQKTLGNILGLVDLQAFIAREAGFEVGTLTLNSTSANLETSPGKKGVGKWGKNDVRKLVTECDDLLARRRAA</sequence>
<dbReference type="Gene3D" id="3.30.572.10">
    <property type="entry name" value="Thymidylate synthase/dCMP hydroxymethylase domain"/>
    <property type="match status" value="1"/>
</dbReference>
<dbReference type="SUPFAM" id="SSF55831">
    <property type="entry name" value="Thymidylate synthase/dCMP hydroxymethylase"/>
    <property type="match status" value="1"/>
</dbReference>
<name>A0A6B0XVY2_9RHOB</name>
<evidence type="ECO:0008006" key="2">
    <source>
        <dbReference type="Google" id="ProtNLM"/>
    </source>
</evidence>
<accession>A0A6B0XVY2</accession>
<reference evidence="1" key="1">
    <citation type="submission" date="2019-09" db="EMBL/GenBank/DDBJ databases">
        <title>Characterisation of the sponge microbiome using genome-centric metagenomics.</title>
        <authorList>
            <person name="Engelberts J.P."/>
            <person name="Robbins S.J."/>
            <person name="De Goeij J.M."/>
            <person name="Aranda M."/>
            <person name="Bell S.C."/>
            <person name="Webster N.S."/>
        </authorList>
    </citation>
    <scope>NUCLEOTIDE SEQUENCE</scope>
    <source>
        <strain evidence="1">SB0664_bin_43</strain>
    </source>
</reference>
<comment type="caution">
    <text evidence="1">The sequence shown here is derived from an EMBL/GenBank/DDBJ whole genome shotgun (WGS) entry which is preliminary data.</text>
</comment>
<dbReference type="AlphaFoldDB" id="A0A6B0XVY2"/>
<dbReference type="InterPro" id="IPR036926">
    <property type="entry name" value="Thymidate_synth/dCMP_Mease_sf"/>
</dbReference>
<dbReference type="EMBL" id="VXRY01000072">
    <property type="protein sequence ID" value="MXY32831.1"/>
    <property type="molecule type" value="Genomic_DNA"/>
</dbReference>
<proteinExistence type="predicted"/>